<evidence type="ECO:0000259" key="1">
    <source>
        <dbReference type="PROSITE" id="PS50965"/>
    </source>
</evidence>
<protein>
    <submittedName>
        <fullName evidence="2">NERD domain-containing protein</fullName>
    </submittedName>
</protein>
<dbReference type="Proteomes" id="UP001165287">
    <property type="component" value="Unassembled WGS sequence"/>
</dbReference>
<evidence type="ECO:0000313" key="3">
    <source>
        <dbReference type="Proteomes" id="UP001165287"/>
    </source>
</evidence>
<organism evidence="2 3">
    <name type="scientific">Metabacillus rhizolycopersici</name>
    <dbReference type="NCBI Taxonomy" id="2875709"/>
    <lineage>
        <taxon>Bacteria</taxon>
        <taxon>Bacillati</taxon>
        <taxon>Bacillota</taxon>
        <taxon>Bacilli</taxon>
        <taxon>Bacillales</taxon>
        <taxon>Bacillaceae</taxon>
        <taxon>Metabacillus</taxon>
    </lineage>
</organism>
<dbReference type="EMBL" id="JAIQUM010000021">
    <property type="protein sequence ID" value="MBZ5750855.1"/>
    <property type="molecule type" value="Genomic_DNA"/>
</dbReference>
<evidence type="ECO:0000313" key="2">
    <source>
        <dbReference type="EMBL" id="MBZ5750855.1"/>
    </source>
</evidence>
<accession>A0ABS7URC6</accession>
<name>A0ABS7URC6_9BACI</name>
<sequence length="321" mass="37474">MIIKPRMYPLYIKKLEALQRRLLLEHPKFELIKEDCGKRIAGYRGEQSLDYHLGFLAEHQYHILHDVRIYDGTHFFQLDTVILSKKFILILEVKNITGTLYFDSDFNQLIRIQDEKKESFPDPILQVERQNYQLRKWLRLIKHSNLPVQSLVVIGSPRTILETTPQNEKIYKKVIHSAKLPFAILSIEQDYKKNYLSEKQLFQLSQQMVTNHTPLNIDILAQYKIPKGDILKAVICSYCQSLPMKRSKGKWICSKCSFISKDAHLSALEDYSLLIDSTITNQKMREFLNIQSTSVANKLLFSLKLESSGTKRGKIYHLNVT</sequence>
<dbReference type="Pfam" id="PF08378">
    <property type="entry name" value="NERD"/>
    <property type="match status" value="1"/>
</dbReference>
<dbReference type="PROSITE" id="PS50965">
    <property type="entry name" value="NERD"/>
    <property type="match status" value="1"/>
</dbReference>
<dbReference type="InterPro" id="IPR011528">
    <property type="entry name" value="NERD"/>
</dbReference>
<feature type="domain" description="NERD" evidence="1">
    <location>
        <begin position="41"/>
        <end position="157"/>
    </location>
</feature>
<comment type="caution">
    <text evidence="2">The sequence shown here is derived from an EMBL/GenBank/DDBJ whole genome shotgun (WGS) entry which is preliminary data.</text>
</comment>
<reference evidence="2" key="1">
    <citation type="submission" date="2024-05" db="EMBL/GenBank/DDBJ databases">
        <title>Metabacillus sp. nov., isolated from the rhizosphere soil of tomato plants.</title>
        <authorList>
            <person name="Ma R."/>
        </authorList>
    </citation>
    <scope>NUCLEOTIDE SEQUENCE</scope>
    <source>
        <strain evidence="2">DBTR6</strain>
    </source>
</reference>
<proteinExistence type="predicted"/>
<keyword evidence="3" id="KW-1185">Reference proteome</keyword>
<dbReference type="RefSeq" id="WP_224139136.1">
    <property type="nucleotide sequence ID" value="NZ_JAIQUM010000021.1"/>
</dbReference>
<gene>
    <name evidence="2" type="ORF">K9V48_11475</name>
</gene>